<dbReference type="Proteomes" id="UP000034502">
    <property type="component" value="Unassembled WGS sequence"/>
</dbReference>
<comment type="caution">
    <text evidence="1">The sequence shown here is derived from an EMBL/GenBank/DDBJ whole genome shotgun (WGS) entry which is preliminary data.</text>
</comment>
<dbReference type="STRING" id="1618364.UX86_C0028G0012"/>
<name>A0A0G1S1P2_9BACT</name>
<gene>
    <name evidence="1" type="ORF">UX86_C0028G0012</name>
</gene>
<organism evidence="1 2">
    <name type="scientific">Candidatus Amesbacteria bacterium GW2011_GWC1_47_15</name>
    <dbReference type="NCBI Taxonomy" id="1618364"/>
    <lineage>
        <taxon>Bacteria</taxon>
        <taxon>Candidatus Amesiibacteriota</taxon>
    </lineage>
</organism>
<accession>A0A0G1S1P2</accession>
<proteinExistence type="predicted"/>
<reference evidence="1 2" key="1">
    <citation type="journal article" date="2015" name="Nature">
        <title>rRNA introns, odd ribosomes, and small enigmatic genomes across a large radiation of phyla.</title>
        <authorList>
            <person name="Brown C.T."/>
            <person name="Hug L.A."/>
            <person name="Thomas B.C."/>
            <person name="Sharon I."/>
            <person name="Castelle C.J."/>
            <person name="Singh A."/>
            <person name="Wilkins M.J."/>
            <person name="Williams K.H."/>
            <person name="Banfield J.F."/>
        </authorList>
    </citation>
    <scope>NUCLEOTIDE SEQUENCE [LARGE SCALE GENOMIC DNA]</scope>
</reference>
<evidence type="ECO:0000313" key="2">
    <source>
        <dbReference type="Proteomes" id="UP000034502"/>
    </source>
</evidence>
<dbReference type="EMBL" id="LCNU01000028">
    <property type="protein sequence ID" value="KKU63286.1"/>
    <property type="molecule type" value="Genomic_DNA"/>
</dbReference>
<protein>
    <submittedName>
        <fullName evidence="1">Uncharacterized protein</fullName>
    </submittedName>
</protein>
<evidence type="ECO:0000313" key="1">
    <source>
        <dbReference type="EMBL" id="KKU63286.1"/>
    </source>
</evidence>
<dbReference type="AlphaFoldDB" id="A0A0G1S1P2"/>
<sequence>MGSPLEFYRSLNTFGYEKEIVAARIGYINNITSRREAIKALKQQEMIMMVIGDKKHGGVGGIFFDIDNEVAVDRVVRVKSSEKAERHMLFGVMMPDDLIKKEIQVSYSIDPEKIYPPCFVRAPLRNEKNYPDWAKKRDEMGISWVQLFPSDRIEGFSELVQEAWKEGIRIGGTSLNWTIEGNIKKWGLLAQFFKQDLEHSYWLITDAKLTGVSWSVIRLMKDSPRAVQEREGYGNMEEVCKNLGVAFLGLTVS</sequence>